<dbReference type="AlphaFoldDB" id="A0A8E0S3C0"/>
<gene>
    <name evidence="2" type="ORF">FBUS_10293</name>
</gene>
<organism evidence="2 3">
    <name type="scientific">Fasciolopsis buskii</name>
    <dbReference type="NCBI Taxonomy" id="27845"/>
    <lineage>
        <taxon>Eukaryota</taxon>
        <taxon>Metazoa</taxon>
        <taxon>Spiralia</taxon>
        <taxon>Lophotrochozoa</taxon>
        <taxon>Platyhelminthes</taxon>
        <taxon>Trematoda</taxon>
        <taxon>Digenea</taxon>
        <taxon>Plagiorchiida</taxon>
        <taxon>Echinostomata</taxon>
        <taxon>Echinostomatoidea</taxon>
        <taxon>Fasciolidae</taxon>
        <taxon>Fasciolopsis</taxon>
    </lineage>
</organism>
<evidence type="ECO:0000313" key="3">
    <source>
        <dbReference type="Proteomes" id="UP000728185"/>
    </source>
</evidence>
<evidence type="ECO:0000313" key="2">
    <source>
        <dbReference type="EMBL" id="KAA0196865.1"/>
    </source>
</evidence>
<proteinExistence type="predicted"/>
<feature type="compositionally biased region" description="Low complexity" evidence="1">
    <location>
        <begin position="19"/>
        <end position="28"/>
    </location>
</feature>
<reference evidence="2" key="1">
    <citation type="submission" date="2019-05" db="EMBL/GenBank/DDBJ databases">
        <title>Annotation for the trematode Fasciolopsis buski.</title>
        <authorList>
            <person name="Choi Y.-J."/>
        </authorList>
    </citation>
    <scope>NUCLEOTIDE SEQUENCE</scope>
    <source>
        <strain evidence="2">HT</strain>
        <tissue evidence="2">Whole worm</tissue>
    </source>
</reference>
<evidence type="ECO:0000256" key="1">
    <source>
        <dbReference type="SAM" id="MobiDB-lite"/>
    </source>
</evidence>
<keyword evidence="3" id="KW-1185">Reference proteome</keyword>
<feature type="region of interest" description="Disordered" evidence="1">
    <location>
        <begin position="15"/>
        <end position="34"/>
    </location>
</feature>
<dbReference type="OrthoDB" id="6278285at2759"/>
<accession>A0A8E0S3C0</accession>
<comment type="caution">
    <text evidence="2">The sequence shown here is derived from an EMBL/GenBank/DDBJ whole genome shotgun (WGS) entry which is preliminary data.</text>
</comment>
<protein>
    <submittedName>
        <fullName evidence="2">Uncharacterized protein</fullName>
    </submittedName>
</protein>
<name>A0A8E0S3C0_9TREM</name>
<dbReference type="EMBL" id="LUCM01002769">
    <property type="protein sequence ID" value="KAA0196865.1"/>
    <property type="molecule type" value="Genomic_DNA"/>
</dbReference>
<sequence length="181" mass="20797">MQSQMGVIKHLGATCKSTPELPSPSLSEANITTLPEEDPTTVYTLEPPIGLLRPPVKLNSPDQMGLVQSIMDAERQRVQLARDAFESTVGQQLDPWFVGLQYLQLSEQCLEQQEDFLALYEAKQHAFFKITRELEEYHAMKKRLRGRDRKSHIDLLKSIQASLHYLTKTYPQIPYRQSKQL</sequence>
<dbReference type="Proteomes" id="UP000728185">
    <property type="component" value="Unassembled WGS sequence"/>
</dbReference>